<protein>
    <recommendedName>
        <fullName evidence="1">protein-ribulosamine 3-kinase</fullName>
        <ecNumber evidence="1">2.7.1.172</ecNumber>
    </recommendedName>
</protein>
<dbReference type="Gene3D" id="3.30.200.20">
    <property type="entry name" value="Phosphorylase Kinase, domain 1"/>
    <property type="match status" value="1"/>
</dbReference>
<dbReference type="Pfam" id="PF03881">
    <property type="entry name" value="Fructosamin_kin"/>
    <property type="match status" value="1"/>
</dbReference>
<dbReference type="InterPro" id="IPR011009">
    <property type="entry name" value="Kinase-like_dom_sf"/>
</dbReference>
<keyword evidence="3" id="KW-0732">Signal</keyword>
<dbReference type="SUPFAM" id="SSF56112">
    <property type="entry name" value="Protein kinase-like (PK-like)"/>
    <property type="match status" value="1"/>
</dbReference>
<proteinExistence type="predicted"/>
<dbReference type="AlphaFoldDB" id="A0A7S2XYV3"/>
<evidence type="ECO:0000256" key="2">
    <source>
        <dbReference type="ARBA" id="ARBA00048655"/>
    </source>
</evidence>
<dbReference type="InterPro" id="IPR016477">
    <property type="entry name" value="Fructo-/Ketosamine-3-kinase"/>
</dbReference>
<dbReference type="PANTHER" id="PTHR12149">
    <property type="entry name" value="FRUCTOSAMINE 3 KINASE-RELATED PROTEIN"/>
    <property type="match status" value="1"/>
</dbReference>
<name>A0A7S2XYV3_9STRA</name>
<dbReference type="GO" id="GO:0102193">
    <property type="term" value="F:protein-ribulosamine 3-kinase activity"/>
    <property type="evidence" value="ECO:0007669"/>
    <property type="project" value="UniProtKB-EC"/>
</dbReference>
<dbReference type="Gene3D" id="3.90.1200.10">
    <property type="match status" value="1"/>
</dbReference>
<comment type="catalytic activity">
    <reaction evidence="2">
        <text>N(6)-D-ribulosyl-L-lysyl-[protein] + ATP = N(6)-(3-O-phospho-D-ribulosyl)-L-lysyl-[protein] + ADP + H(+)</text>
        <dbReference type="Rhea" id="RHEA:48432"/>
        <dbReference type="Rhea" id="RHEA-COMP:12103"/>
        <dbReference type="Rhea" id="RHEA-COMP:12104"/>
        <dbReference type="ChEBI" id="CHEBI:15378"/>
        <dbReference type="ChEBI" id="CHEBI:30616"/>
        <dbReference type="ChEBI" id="CHEBI:90418"/>
        <dbReference type="ChEBI" id="CHEBI:90420"/>
        <dbReference type="ChEBI" id="CHEBI:456216"/>
        <dbReference type="EC" id="2.7.1.172"/>
    </reaction>
    <physiologicalReaction direction="left-to-right" evidence="2">
        <dbReference type="Rhea" id="RHEA:48433"/>
    </physiologicalReaction>
</comment>
<accession>A0A7S2XYV3</accession>
<evidence type="ECO:0000313" key="4">
    <source>
        <dbReference type="EMBL" id="CAD9865432.1"/>
    </source>
</evidence>
<dbReference type="PANTHER" id="PTHR12149:SF8">
    <property type="entry name" value="PROTEIN-RIBULOSAMINE 3-KINASE"/>
    <property type="match status" value="1"/>
</dbReference>
<evidence type="ECO:0000256" key="1">
    <source>
        <dbReference type="ARBA" id="ARBA00011961"/>
    </source>
</evidence>
<organism evidence="4">
    <name type="scientific">Fibrocapsa japonica</name>
    <dbReference type="NCBI Taxonomy" id="94617"/>
    <lineage>
        <taxon>Eukaryota</taxon>
        <taxon>Sar</taxon>
        <taxon>Stramenopiles</taxon>
        <taxon>Ochrophyta</taxon>
        <taxon>Raphidophyceae</taxon>
        <taxon>Chattonellales</taxon>
        <taxon>Chattonellaceae</taxon>
        <taxon>Fibrocapsa</taxon>
    </lineage>
</organism>
<evidence type="ECO:0000256" key="3">
    <source>
        <dbReference type="SAM" id="SignalP"/>
    </source>
</evidence>
<gene>
    <name evidence="4" type="ORF">FJAP1339_LOCUS7002</name>
</gene>
<feature type="chain" id="PRO_5030626179" description="protein-ribulosamine 3-kinase" evidence="3">
    <location>
        <begin position="20"/>
        <end position="360"/>
    </location>
</feature>
<dbReference type="EC" id="2.7.1.172" evidence="1"/>
<sequence length="360" mass="39051">MKLIAIAAGLLVLGNLVAPNFSLQALSISSAVVGTTVSGFVSTQTLSSSLTERKTLGRATCGVAGMQASMFEVMSKSVAEATGQVSVQLKSAGSGFGGGGGAAVGTVEDAATGKRYFYKSGSLAQFDMLRAEYMGVKAMHDTHTIRVPEPICIGTADYNSFVVFEHLPMGGHGDPARAGRELAAMHRNLSPNGQFGFDISNTCGATPQPNPWTPTWAEFWDRHRLGHMLSLAKRDGAVFPDEERLRKKVYDILSAHNPVPSLVHGDLWSGNQAYTKNGDPVIFDPATYYGDREVDIAMTYLFGSQASSYYQAYEQEWPLQPGFEQRKVIYNLYHILNHFVLFGGGYLSQANSMIHKILSF</sequence>
<reference evidence="4" key="1">
    <citation type="submission" date="2021-01" db="EMBL/GenBank/DDBJ databases">
        <authorList>
            <person name="Corre E."/>
            <person name="Pelletier E."/>
            <person name="Niang G."/>
            <person name="Scheremetjew M."/>
            <person name="Finn R."/>
            <person name="Kale V."/>
            <person name="Holt S."/>
            <person name="Cochrane G."/>
            <person name="Meng A."/>
            <person name="Brown T."/>
            <person name="Cohen L."/>
        </authorList>
    </citation>
    <scope>NUCLEOTIDE SEQUENCE</scope>
    <source>
        <strain evidence="4">CCMP1661</strain>
    </source>
</reference>
<dbReference type="EMBL" id="HBHR01014153">
    <property type="protein sequence ID" value="CAD9865432.1"/>
    <property type="molecule type" value="Transcribed_RNA"/>
</dbReference>
<feature type="signal peptide" evidence="3">
    <location>
        <begin position="1"/>
        <end position="19"/>
    </location>
</feature>